<protein>
    <submittedName>
        <fullName evidence="1">Uncharacterized protein</fullName>
    </submittedName>
</protein>
<sequence>MKKQDVICLQSDFFKSNGFDLNHSQLFFEKVYPHGKQVVYVHFVEGSDESWVEYHLGIRINEVEELVRKYLPTPDQYANQSLTLVQTPHNLGKFYPRRIRITNDKQLSELLYSIENFFLMTGFNWLNQMINPIILEKEFLNHKEDPFEVYNMVESAFRSTALSKLYNPEDYPVLRQSFLERINSEEMTPFTIAAFLQFLNYLDNMKSVAA</sequence>
<dbReference type="RefSeq" id="WP_139235841.1">
    <property type="nucleotide sequence ID" value="NZ_FPBF01000001.1"/>
</dbReference>
<evidence type="ECO:0000313" key="1">
    <source>
        <dbReference type="EMBL" id="SFT54472.1"/>
    </source>
</evidence>
<proteinExistence type="predicted"/>
<dbReference type="STRING" id="305507.SAMN04489724_1252"/>
<reference evidence="2" key="1">
    <citation type="submission" date="2016-10" db="EMBL/GenBank/DDBJ databases">
        <authorList>
            <person name="Varghese N."/>
            <person name="Submissions S."/>
        </authorList>
    </citation>
    <scope>NUCLEOTIDE SEQUENCE [LARGE SCALE GENOMIC DNA]</scope>
    <source>
        <strain evidence="2">DSM 23445</strain>
    </source>
</reference>
<accession>A0A1I6YVI9</accession>
<evidence type="ECO:0000313" key="2">
    <source>
        <dbReference type="Proteomes" id="UP000199673"/>
    </source>
</evidence>
<name>A0A1I6YVI9_9BACT</name>
<organism evidence="1 2">
    <name type="scientific">Algoriphagus locisalis</name>
    <dbReference type="NCBI Taxonomy" id="305507"/>
    <lineage>
        <taxon>Bacteria</taxon>
        <taxon>Pseudomonadati</taxon>
        <taxon>Bacteroidota</taxon>
        <taxon>Cytophagia</taxon>
        <taxon>Cytophagales</taxon>
        <taxon>Cyclobacteriaceae</taxon>
        <taxon>Algoriphagus</taxon>
    </lineage>
</organism>
<keyword evidence="2" id="KW-1185">Reference proteome</keyword>
<dbReference type="Proteomes" id="UP000199673">
    <property type="component" value="Unassembled WGS sequence"/>
</dbReference>
<gene>
    <name evidence="1" type="ORF">SAMN04489724_1252</name>
</gene>
<dbReference type="EMBL" id="FPBF01000001">
    <property type="protein sequence ID" value="SFT54472.1"/>
    <property type="molecule type" value="Genomic_DNA"/>
</dbReference>
<dbReference type="OrthoDB" id="825031at2"/>
<dbReference type="AlphaFoldDB" id="A0A1I6YVI9"/>